<proteinExistence type="inferred from homology"/>
<dbReference type="Pfam" id="PF26078">
    <property type="entry name" value="Baseplate_J_M"/>
    <property type="match status" value="1"/>
</dbReference>
<evidence type="ECO:0000256" key="1">
    <source>
        <dbReference type="ARBA" id="ARBA00038087"/>
    </source>
</evidence>
<dbReference type="InterPro" id="IPR058530">
    <property type="entry name" value="Baseplate_J-like_C"/>
</dbReference>
<evidence type="ECO:0000313" key="4">
    <source>
        <dbReference type="EMBL" id="QYY44790.1"/>
    </source>
</evidence>
<evidence type="ECO:0000259" key="3">
    <source>
        <dbReference type="Pfam" id="PF26079"/>
    </source>
</evidence>
<sequence length="369" mass="39961">MAIEFPTPDQLMQKFVNVLIGEGAKIEELDDQWLVKHIAIGTRDMVYDQIMAAKSVHEDHSPFTAKGDALDEQCEEWSSIVRRKLAKKAIVRFNAKRSSPASVDTPIPVGSLITTQAIGDMPAIDFYVITTKDEPDIPVIPAGQTSTYVLAKCSIEGKIGNLSAGTTVHPGMVGVDTIEVVELVEEGADKEDDETLRGRLIEDIQNREKGGTEFDYPIWAKQITGVVSARSIPLARGNGTLDLLITGTNGLPTQELIDEVQAFINKKIPAGGCSVLVKAPTPIYVDVSAQIKLLPGFTFSTILPQIKKALDACIEAENKVLIVRTNKLRNAINDIEGVFNFTLDAPAKDIPLSGGELALPGIYTLTEVV</sequence>
<geneLocation type="plasmid" evidence="4 7">
    <name>pAT1</name>
</geneLocation>
<protein>
    <submittedName>
        <fullName evidence="4">Baseplate J/gp47 family protein</fullName>
    </submittedName>
    <submittedName>
        <fullName evidence="5">Uncharacterized phage protein gp47/JayE</fullName>
    </submittedName>
</protein>
<evidence type="ECO:0000313" key="6">
    <source>
        <dbReference type="Proteomes" id="UP000198956"/>
    </source>
</evidence>
<gene>
    <name evidence="4" type="ORF">K3F53_18825</name>
    <name evidence="5" type="ORF">SAMN04489735_10624</name>
</gene>
<evidence type="ECO:0000313" key="5">
    <source>
        <dbReference type="EMBL" id="SDH79730.1"/>
    </source>
</evidence>
<accession>A0A1G8FC75</accession>
<dbReference type="OrthoDB" id="9793802at2"/>
<dbReference type="AlphaFoldDB" id="A0A1G8FC75"/>
<dbReference type="PANTHER" id="PTHR37829">
    <property type="entry name" value="PHAGE-LIKE ELEMENT PBSX PROTEIN XKDT"/>
    <property type="match status" value="1"/>
</dbReference>
<name>A0A1G8FC75_ANETH</name>
<dbReference type="Proteomes" id="UP000826616">
    <property type="component" value="Plasmid pAT1"/>
</dbReference>
<keyword evidence="4" id="KW-0614">Plasmid</keyword>
<dbReference type="EMBL" id="FNDE01000062">
    <property type="protein sequence ID" value="SDH79730.1"/>
    <property type="molecule type" value="Genomic_DNA"/>
</dbReference>
<dbReference type="Proteomes" id="UP000198956">
    <property type="component" value="Unassembled WGS sequence"/>
</dbReference>
<feature type="domain" description="Baseplate J-like central" evidence="2">
    <location>
        <begin position="209"/>
        <end position="278"/>
    </location>
</feature>
<dbReference type="GeneID" id="97143438"/>
<comment type="similarity">
    <text evidence="1">Belongs to the Mu gp47/PBSX XkdT family.</text>
</comment>
<dbReference type="Pfam" id="PF26079">
    <property type="entry name" value="Baseplate_J_C"/>
    <property type="match status" value="1"/>
</dbReference>
<dbReference type="EMBL" id="CP080765">
    <property type="protein sequence ID" value="QYY44790.1"/>
    <property type="molecule type" value="Genomic_DNA"/>
</dbReference>
<dbReference type="RefSeq" id="WP_091261489.1">
    <property type="nucleotide sequence ID" value="NZ_CP080765.1"/>
</dbReference>
<feature type="domain" description="Baseplate J-like C-terminal" evidence="3">
    <location>
        <begin position="285"/>
        <end position="358"/>
    </location>
</feature>
<dbReference type="PANTHER" id="PTHR37829:SF3">
    <property type="entry name" value="PROTEIN JAYE-RELATED"/>
    <property type="match status" value="1"/>
</dbReference>
<keyword evidence="7" id="KW-1185">Reference proteome</keyword>
<dbReference type="InterPro" id="IPR058531">
    <property type="entry name" value="Baseplate_J_M"/>
</dbReference>
<evidence type="ECO:0000313" key="7">
    <source>
        <dbReference type="Proteomes" id="UP000826616"/>
    </source>
</evidence>
<reference evidence="4 7" key="2">
    <citation type="submission" date="2021-08" db="EMBL/GenBank/DDBJ databases">
        <title>Complete genome sequence of the strain Aneurinibacillus thermoaerophilus CCM 8960.</title>
        <authorList>
            <person name="Musilova J."/>
            <person name="Kourilova X."/>
            <person name="Pernicova I."/>
            <person name="Bezdicek M."/>
            <person name="Lengerova M."/>
            <person name="Obruca S."/>
            <person name="Sedlar K."/>
        </authorList>
    </citation>
    <scope>NUCLEOTIDE SEQUENCE [LARGE SCALE GENOMIC DNA]</scope>
    <source>
        <strain evidence="4 7">CCM 8960</strain>
        <plasmid evidence="4 7">pAT1</plasmid>
    </source>
</reference>
<reference evidence="5 6" key="1">
    <citation type="submission" date="2016-10" db="EMBL/GenBank/DDBJ databases">
        <authorList>
            <person name="de Groot N.N."/>
        </authorList>
    </citation>
    <scope>NUCLEOTIDE SEQUENCE [LARGE SCALE GENOMIC DNA]</scope>
    <source>
        <strain evidence="5 6">L 420-91</strain>
    </source>
</reference>
<organism evidence="5 6">
    <name type="scientific">Aneurinibacillus thermoaerophilus</name>
    <dbReference type="NCBI Taxonomy" id="143495"/>
    <lineage>
        <taxon>Bacteria</taxon>
        <taxon>Bacillati</taxon>
        <taxon>Bacillota</taxon>
        <taxon>Bacilli</taxon>
        <taxon>Bacillales</taxon>
        <taxon>Paenibacillaceae</taxon>
        <taxon>Aneurinibacillus group</taxon>
        <taxon>Aneurinibacillus</taxon>
    </lineage>
</organism>
<dbReference type="InterPro" id="IPR052399">
    <property type="entry name" value="Phage_Baseplate_Assmbl_Protein"/>
</dbReference>
<evidence type="ECO:0000259" key="2">
    <source>
        <dbReference type="Pfam" id="PF26078"/>
    </source>
</evidence>